<evidence type="ECO:0000256" key="2">
    <source>
        <dbReference type="ARBA" id="ARBA00004448"/>
    </source>
</evidence>
<evidence type="ECO:0000256" key="8">
    <source>
        <dbReference type="ARBA" id="ARBA00022692"/>
    </source>
</evidence>
<evidence type="ECO:0000256" key="14">
    <source>
        <dbReference type="ARBA" id="ARBA00023075"/>
    </source>
</evidence>
<dbReference type="PANTHER" id="PTHR46552">
    <property type="entry name" value="NADH-UBIQUINONE OXIDOREDUCTASE CHAIN 2"/>
    <property type="match status" value="1"/>
</dbReference>
<feature type="transmembrane region" description="Helical" evidence="18">
    <location>
        <begin position="89"/>
        <end position="108"/>
    </location>
</feature>
<evidence type="ECO:0000259" key="19">
    <source>
        <dbReference type="Pfam" id="PF00361"/>
    </source>
</evidence>
<dbReference type="GO" id="GO:0005743">
    <property type="term" value="C:mitochondrial inner membrane"/>
    <property type="evidence" value="ECO:0007669"/>
    <property type="project" value="UniProtKB-SubCell"/>
</dbReference>
<comment type="function">
    <text evidence="18">Core subunit of the mitochondrial membrane respiratory chain NADH dehydrogenase (Complex I) which catalyzes electron transfer from NADH through the respiratory chain, using ubiquinone as an electron acceptor. Essential for the catalytic activity and assembly of complex I.</text>
</comment>
<keyword evidence="7 18" id="KW-0679">Respiratory chain</keyword>
<keyword evidence="11 18" id="KW-0249">Electron transport</keyword>
<gene>
    <name evidence="20" type="primary">nad2</name>
</gene>
<feature type="transmembrane region" description="Helical" evidence="18">
    <location>
        <begin position="281"/>
        <end position="306"/>
    </location>
</feature>
<evidence type="ECO:0000256" key="6">
    <source>
        <dbReference type="ARBA" id="ARBA00022448"/>
    </source>
</evidence>
<evidence type="ECO:0000256" key="17">
    <source>
        <dbReference type="ARBA" id="ARBA00049551"/>
    </source>
</evidence>
<evidence type="ECO:0000256" key="5">
    <source>
        <dbReference type="ARBA" id="ARBA00021008"/>
    </source>
</evidence>
<keyword evidence="14 18" id="KW-0830">Ubiquinone</keyword>
<feature type="transmembrane region" description="Helical" evidence="18">
    <location>
        <begin position="318"/>
        <end position="341"/>
    </location>
</feature>
<dbReference type="InterPro" id="IPR050175">
    <property type="entry name" value="Complex_I_Subunit_2"/>
</dbReference>
<feature type="transmembrane region" description="Helical" evidence="18">
    <location>
        <begin position="64"/>
        <end position="83"/>
    </location>
</feature>
<dbReference type="EC" id="7.1.1.2" evidence="4 18"/>
<feature type="transmembrane region" description="Helical" evidence="18">
    <location>
        <begin position="241"/>
        <end position="261"/>
    </location>
</feature>
<dbReference type="GO" id="GO:0008137">
    <property type="term" value="F:NADH dehydrogenase (ubiquinone) activity"/>
    <property type="evidence" value="ECO:0007669"/>
    <property type="project" value="UniProtKB-EC"/>
</dbReference>
<comment type="similarity">
    <text evidence="3 18">Belongs to the complex I subunit 2 family.</text>
</comment>
<reference evidence="20" key="2">
    <citation type="journal article" date="2003" name="Mol. Biol. Evol.">
        <title>Rates of gene rearrangement and nucleotide substitution are correlated in the mitochondrial genomes of insects.</title>
        <authorList>
            <person name="Shao R."/>
            <person name="Dowton M."/>
            <person name="Murrell A."/>
            <person name="Barker S.C."/>
        </authorList>
    </citation>
    <scope>NUCLEOTIDE SEQUENCE</scope>
</reference>
<protein>
    <recommendedName>
        <fullName evidence="5 18">NADH-ubiquinone oxidoreductase chain 2</fullName>
        <ecNumber evidence="4 18">7.1.1.2</ecNumber>
    </recommendedName>
</protein>
<evidence type="ECO:0000256" key="10">
    <source>
        <dbReference type="ARBA" id="ARBA00022967"/>
    </source>
</evidence>
<organism evidence="20">
    <name type="scientific">Lepidopsocidae sp. RS-2001</name>
    <dbReference type="NCBI Taxonomy" id="159971"/>
    <lineage>
        <taxon>Eukaryota</taxon>
        <taxon>Metazoa</taxon>
        <taxon>Ecdysozoa</taxon>
        <taxon>Arthropoda</taxon>
        <taxon>Hexapoda</taxon>
        <taxon>Insecta</taxon>
        <taxon>Pterygota</taxon>
        <taxon>Neoptera</taxon>
        <taxon>Paraneoptera</taxon>
        <taxon>Psocodea</taxon>
        <taxon>Trogiomorpha</taxon>
        <taxon>Atropetae</taxon>
        <taxon>Lepidopsocidae</taxon>
    </lineage>
</organism>
<evidence type="ECO:0000256" key="3">
    <source>
        <dbReference type="ARBA" id="ARBA00007012"/>
    </source>
</evidence>
<feature type="transmembrane region" description="Helical" evidence="18">
    <location>
        <begin position="204"/>
        <end position="229"/>
    </location>
</feature>
<evidence type="ECO:0000313" key="20">
    <source>
        <dbReference type="EMBL" id="AAP44715.1"/>
    </source>
</evidence>
<keyword evidence="12 18" id="KW-1133">Transmembrane helix</keyword>
<dbReference type="PRINTS" id="PR01436">
    <property type="entry name" value="NADHDHGNASE2"/>
</dbReference>
<evidence type="ECO:0000256" key="15">
    <source>
        <dbReference type="ARBA" id="ARBA00023128"/>
    </source>
</evidence>
<feature type="transmembrane region" description="Helical" evidence="18">
    <location>
        <begin position="155"/>
        <end position="173"/>
    </location>
</feature>
<dbReference type="Pfam" id="PF00361">
    <property type="entry name" value="Proton_antipo_M"/>
    <property type="match status" value="1"/>
</dbReference>
<proteinExistence type="inferred from homology"/>
<evidence type="ECO:0000256" key="9">
    <source>
        <dbReference type="ARBA" id="ARBA00022792"/>
    </source>
</evidence>
<keyword evidence="9 18" id="KW-0999">Mitochondrion inner membrane</keyword>
<keyword evidence="6" id="KW-0813">Transport</keyword>
<evidence type="ECO:0000256" key="13">
    <source>
        <dbReference type="ARBA" id="ARBA00023027"/>
    </source>
</evidence>
<sequence>MGLFFVMNNLNLLFLITLFLGTIISISANSIFMSWMGLEINLLSFIPMMANTKNILSNESMLKYFLIQAMGSSLFLFSSILNVKFQPSFFYMNFNEMINILIMLTLMLKLGSSPFHNWFINIIEGMSWMTCFLILTWQKIAPLCLLFYININFNILMMFIILSSLIGAIGGLNQTSLRKILAFSSINHLGWMISSMILSKYILILYFLIYSFINFTLIMIFNNFFLFYINQSYFILYKKMNIFLFLSLLSLGGLPPLLGFFPKWLIIEKMMYSNLYMLNFILILTSLITIFYYLQISFSSILLLKLENKIIMNNMKNIINSMFLNICTFISILGLVLFLIIKSC</sequence>
<dbReference type="InterPro" id="IPR001750">
    <property type="entry name" value="ND/Mrp_TM"/>
</dbReference>
<geneLocation type="mitochondrion" evidence="20"/>
<dbReference type="AlphaFoldDB" id="Q7YHM3"/>
<name>Q7YHM3_9NEOP</name>
<evidence type="ECO:0000256" key="12">
    <source>
        <dbReference type="ARBA" id="ARBA00022989"/>
    </source>
</evidence>
<keyword evidence="13 18" id="KW-0520">NAD</keyword>
<evidence type="ECO:0000256" key="7">
    <source>
        <dbReference type="ARBA" id="ARBA00022660"/>
    </source>
</evidence>
<dbReference type="EMBL" id="AF335994">
    <property type="protein sequence ID" value="AAP44715.1"/>
    <property type="molecule type" value="Genomic_DNA"/>
</dbReference>
<comment type="subcellular location">
    <subcellularLocation>
        <location evidence="2 18">Mitochondrion inner membrane</location>
        <topology evidence="2 18">Multi-pass membrane protein</topology>
    </subcellularLocation>
</comment>
<keyword evidence="8 18" id="KW-0812">Transmembrane</keyword>
<keyword evidence="15 18" id="KW-0496">Mitochondrion</keyword>
<evidence type="ECO:0000256" key="4">
    <source>
        <dbReference type="ARBA" id="ARBA00012944"/>
    </source>
</evidence>
<evidence type="ECO:0000256" key="1">
    <source>
        <dbReference type="ARBA" id="ARBA00003257"/>
    </source>
</evidence>
<evidence type="ECO:0000256" key="18">
    <source>
        <dbReference type="RuleBase" id="RU003403"/>
    </source>
</evidence>
<evidence type="ECO:0000256" key="16">
    <source>
        <dbReference type="ARBA" id="ARBA00023136"/>
    </source>
</evidence>
<dbReference type="PANTHER" id="PTHR46552:SF1">
    <property type="entry name" value="NADH-UBIQUINONE OXIDOREDUCTASE CHAIN 2"/>
    <property type="match status" value="1"/>
</dbReference>
<evidence type="ECO:0000256" key="11">
    <source>
        <dbReference type="ARBA" id="ARBA00022982"/>
    </source>
</evidence>
<feature type="domain" description="NADH:quinone oxidoreductase/Mrp antiporter transmembrane" evidence="19">
    <location>
        <begin position="28"/>
        <end position="289"/>
    </location>
</feature>
<dbReference type="InterPro" id="IPR003917">
    <property type="entry name" value="NADH_UbQ_OxRdtase_chain2"/>
</dbReference>
<accession>Q7YHM3</accession>
<feature type="transmembrane region" description="Helical" evidence="18">
    <location>
        <begin position="12"/>
        <end position="43"/>
    </location>
</feature>
<comment type="catalytic activity">
    <reaction evidence="17 18">
        <text>a ubiquinone + NADH + 5 H(+)(in) = a ubiquinol + NAD(+) + 4 H(+)(out)</text>
        <dbReference type="Rhea" id="RHEA:29091"/>
        <dbReference type="Rhea" id="RHEA-COMP:9565"/>
        <dbReference type="Rhea" id="RHEA-COMP:9566"/>
        <dbReference type="ChEBI" id="CHEBI:15378"/>
        <dbReference type="ChEBI" id="CHEBI:16389"/>
        <dbReference type="ChEBI" id="CHEBI:17976"/>
        <dbReference type="ChEBI" id="CHEBI:57540"/>
        <dbReference type="ChEBI" id="CHEBI:57945"/>
        <dbReference type="EC" id="7.1.1.2"/>
    </reaction>
</comment>
<keyword evidence="10 18" id="KW-1278">Translocase</keyword>
<reference evidence="20" key="1">
    <citation type="journal article" date="2001" name="Mol. Biol. Evol.">
        <title>Increased rate of gene rearrangement in the mitochondrial genomes of three orders of hemipteroid insects.</title>
        <authorList>
            <person name="Shao R."/>
            <person name="Campbell N.J."/>
            <person name="Schmidt E.R."/>
            <person name="Barker S.C."/>
        </authorList>
    </citation>
    <scope>NUCLEOTIDE SEQUENCE</scope>
</reference>
<comment type="function">
    <text evidence="1">Core subunit of the mitochondrial membrane respiratory chain NADH dehydrogenase (Complex I) that is believed to belong to the minimal assembly required for catalysis. Complex I functions in the transfer of electrons from NADH to the respiratory chain. The immediate electron acceptor for the enzyme is believed to be ubiquinone.</text>
</comment>
<keyword evidence="16 18" id="KW-0472">Membrane</keyword>
<dbReference type="GO" id="GO:0006120">
    <property type="term" value="P:mitochondrial electron transport, NADH to ubiquinone"/>
    <property type="evidence" value="ECO:0007669"/>
    <property type="project" value="InterPro"/>
</dbReference>